<evidence type="ECO:0000313" key="3">
    <source>
        <dbReference type="Proteomes" id="UP001374535"/>
    </source>
</evidence>
<dbReference type="AlphaFoldDB" id="A0AAQ3NVV6"/>
<dbReference type="GO" id="GO:0003712">
    <property type="term" value="F:transcription coregulator activity"/>
    <property type="evidence" value="ECO:0007669"/>
    <property type="project" value="TreeGrafter"/>
</dbReference>
<evidence type="ECO:0000256" key="1">
    <source>
        <dbReference type="SAM" id="MobiDB-lite"/>
    </source>
</evidence>
<dbReference type="PANTHER" id="PTHR23335">
    <property type="entry name" value="CALMODULIN-BINDING TRANSCRIPTION ACTIVATOR CAMTA"/>
    <property type="match status" value="1"/>
</dbReference>
<reference evidence="2 3" key="1">
    <citation type="journal article" date="2023" name="Life. Sci Alliance">
        <title>Evolutionary insights into 3D genome organization and epigenetic landscape of Vigna mungo.</title>
        <authorList>
            <person name="Junaid A."/>
            <person name="Singh B."/>
            <person name="Bhatia S."/>
        </authorList>
    </citation>
    <scope>NUCLEOTIDE SEQUENCE [LARGE SCALE GENOMIC DNA]</scope>
    <source>
        <strain evidence="2">Urdbean</strain>
    </source>
</reference>
<dbReference type="PROSITE" id="PS50096">
    <property type="entry name" value="IQ"/>
    <property type="match status" value="1"/>
</dbReference>
<feature type="compositionally biased region" description="Basic and acidic residues" evidence="1">
    <location>
        <begin position="128"/>
        <end position="143"/>
    </location>
</feature>
<dbReference type="GO" id="GO:0005634">
    <property type="term" value="C:nucleus"/>
    <property type="evidence" value="ECO:0007669"/>
    <property type="project" value="TreeGrafter"/>
</dbReference>
<dbReference type="GO" id="GO:0003690">
    <property type="term" value="F:double-stranded DNA binding"/>
    <property type="evidence" value="ECO:0007669"/>
    <property type="project" value="TreeGrafter"/>
</dbReference>
<dbReference type="Proteomes" id="UP001374535">
    <property type="component" value="Chromosome 3"/>
</dbReference>
<proteinExistence type="predicted"/>
<sequence length="404" mass="46728">MEKPLEERVFSYFCVLFSLYNKEYYSSTSIQFWVPNKLVRPVRSRRYDSMEERVGALERLTSKRGGAIVKLRGSFQELKEMILEYQNQERYSKGSEKSIMKGKKEGKTGIDVEKDSLQNIKKGWKFSEGRRRKKDIESSKPDKEGEELLGPGVKTVGSSSNGHKGISSFVAESLLTSHLELLTMEECKDDVICHKDSLNAVQNATQAADRVHQDEQNLDKERKKFRGWKKRKEFLIICLRIVKIQAHVSGHQVRKQYKTIIWSIGILENKQFLSLMEQKESTILSYRPPPKPPDLNWKAIANGYHGNKLQCSNLEDKVVLQQHVMLGYNVCMIEGNRLLGKDPPKTNKKFLGGKGTRSQELTQRKRKNDKYNGMETTYDGQWDLRFLKNIIERFARESTSLTSF</sequence>
<dbReference type="EMBL" id="CP144698">
    <property type="protein sequence ID" value="WVZ16820.1"/>
    <property type="molecule type" value="Genomic_DNA"/>
</dbReference>
<dbReference type="PANTHER" id="PTHR23335:SF29">
    <property type="entry name" value="CALMODULIN-BINDING TRANSCRIPTION ACTIVATOR 1"/>
    <property type="match status" value="1"/>
</dbReference>
<evidence type="ECO:0000313" key="2">
    <source>
        <dbReference type="EMBL" id="WVZ16820.1"/>
    </source>
</evidence>
<dbReference type="GO" id="GO:0006357">
    <property type="term" value="P:regulation of transcription by RNA polymerase II"/>
    <property type="evidence" value="ECO:0007669"/>
    <property type="project" value="TreeGrafter"/>
</dbReference>
<accession>A0AAQ3NVV6</accession>
<gene>
    <name evidence="2" type="ORF">V8G54_009802</name>
</gene>
<name>A0AAQ3NVV6_VIGMU</name>
<organism evidence="2 3">
    <name type="scientific">Vigna mungo</name>
    <name type="common">Black gram</name>
    <name type="synonym">Phaseolus mungo</name>
    <dbReference type="NCBI Taxonomy" id="3915"/>
    <lineage>
        <taxon>Eukaryota</taxon>
        <taxon>Viridiplantae</taxon>
        <taxon>Streptophyta</taxon>
        <taxon>Embryophyta</taxon>
        <taxon>Tracheophyta</taxon>
        <taxon>Spermatophyta</taxon>
        <taxon>Magnoliopsida</taxon>
        <taxon>eudicotyledons</taxon>
        <taxon>Gunneridae</taxon>
        <taxon>Pentapetalae</taxon>
        <taxon>rosids</taxon>
        <taxon>fabids</taxon>
        <taxon>Fabales</taxon>
        <taxon>Fabaceae</taxon>
        <taxon>Papilionoideae</taxon>
        <taxon>50 kb inversion clade</taxon>
        <taxon>NPAAA clade</taxon>
        <taxon>indigoferoid/millettioid clade</taxon>
        <taxon>Phaseoleae</taxon>
        <taxon>Vigna</taxon>
    </lineage>
</organism>
<feature type="region of interest" description="Disordered" evidence="1">
    <location>
        <begin position="128"/>
        <end position="160"/>
    </location>
</feature>
<keyword evidence="3" id="KW-1185">Reference proteome</keyword>
<dbReference type="Gene3D" id="1.20.5.190">
    <property type="match status" value="1"/>
</dbReference>
<feature type="region of interest" description="Disordered" evidence="1">
    <location>
        <begin position="344"/>
        <end position="372"/>
    </location>
</feature>
<protein>
    <submittedName>
        <fullName evidence="2">Uncharacterized protein</fullName>
    </submittedName>
</protein>